<dbReference type="GO" id="GO:0015667">
    <property type="term" value="F:site-specific DNA-methyltransferase (cytosine-N4-specific) activity"/>
    <property type="evidence" value="ECO:0007669"/>
    <property type="project" value="UniProtKB-EC"/>
</dbReference>
<dbReference type="GO" id="GO:0009307">
    <property type="term" value="P:DNA restriction-modification system"/>
    <property type="evidence" value="ECO:0007669"/>
    <property type="project" value="UniProtKB-KW"/>
</dbReference>
<dbReference type="PRINTS" id="PR00508">
    <property type="entry name" value="S21N4MTFRASE"/>
</dbReference>
<evidence type="ECO:0000256" key="7">
    <source>
        <dbReference type="ARBA" id="ARBA00023125"/>
    </source>
</evidence>
<dbReference type="GO" id="GO:0005737">
    <property type="term" value="C:cytoplasm"/>
    <property type="evidence" value="ECO:0007669"/>
    <property type="project" value="TreeGrafter"/>
</dbReference>
<protein>
    <recommendedName>
        <fullName evidence="2">site-specific DNA-methyltransferase (cytosine-N(4)-specific)</fullName>
        <ecNumber evidence="2">2.1.1.113</ecNumber>
    </recommendedName>
</protein>
<comment type="similarity">
    <text evidence="1">Belongs to the N(4)/N(6)-methyltransferase family. N(4) subfamily.</text>
</comment>
<evidence type="ECO:0000256" key="5">
    <source>
        <dbReference type="ARBA" id="ARBA00022691"/>
    </source>
</evidence>
<evidence type="ECO:0000256" key="6">
    <source>
        <dbReference type="ARBA" id="ARBA00022747"/>
    </source>
</evidence>
<evidence type="ECO:0000256" key="4">
    <source>
        <dbReference type="ARBA" id="ARBA00022679"/>
    </source>
</evidence>
<dbReference type="GO" id="GO:0032259">
    <property type="term" value="P:methylation"/>
    <property type="evidence" value="ECO:0007669"/>
    <property type="project" value="UniProtKB-KW"/>
</dbReference>
<sequence>MNSWKEKYLNKIVCCDCLEGIKDIPDKSIDMVLTSPPYNMRTRIRNGQYTTREKSEHFSKKYHYFNDALPIEEFYTFHSKILSILLRISKIVCYNFQIVTGSKEVFFRIIGDFSREIKDIIVWDKGRGQPAMHEQVLNSCYEMILIFENDGRCGRAIQNAQFQRGTMDNILRIGRGKAIKLHRAVFPEKLALILINAFSNKKDIILDPFIGSGTTALAAKQLNRNFIGMEISEEYCKIARQRTAQETLGF</sequence>
<keyword evidence="3 10" id="KW-0489">Methyltransferase</keyword>
<keyword evidence="5" id="KW-0949">S-adenosyl-L-methionine</keyword>
<dbReference type="InterPro" id="IPR017985">
    <property type="entry name" value="MeTrfase_CN4_CS"/>
</dbReference>
<evidence type="ECO:0000259" key="9">
    <source>
        <dbReference type="Pfam" id="PF01555"/>
    </source>
</evidence>
<dbReference type="SUPFAM" id="SSF53335">
    <property type="entry name" value="S-adenosyl-L-methionine-dependent methyltransferases"/>
    <property type="match status" value="1"/>
</dbReference>
<dbReference type="InterPro" id="IPR001091">
    <property type="entry name" value="RM_Methyltransferase"/>
</dbReference>
<accession>A0A6M3LD59</accession>
<keyword evidence="7" id="KW-0238">DNA-binding</keyword>
<dbReference type="AlphaFoldDB" id="A0A6M3LD59"/>
<keyword evidence="4 10" id="KW-0808">Transferase</keyword>
<comment type="catalytic activity">
    <reaction evidence="8">
        <text>a 2'-deoxycytidine in DNA + S-adenosyl-L-methionine = an N(4)-methyl-2'-deoxycytidine in DNA + S-adenosyl-L-homocysteine + H(+)</text>
        <dbReference type="Rhea" id="RHEA:16857"/>
        <dbReference type="Rhea" id="RHEA-COMP:11369"/>
        <dbReference type="Rhea" id="RHEA-COMP:13674"/>
        <dbReference type="ChEBI" id="CHEBI:15378"/>
        <dbReference type="ChEBI" id="CHEBI:57856"/>
        <dbReference type="ChEBI" id="CHEBI:59789"/>
        <dbReference type="ChEBI" id="CHEBI:85452"/>
        <dbReference type="ChEBI" id="CHEBI:137933"/>
        <dbReference type="EC" id="2.1.1.113"/>
    </reaction>
</comment>
<keyword evidence="6" id="KW-0680">Restriction system</keyword>
<dbReference type="Gene3D" id="3.40.50.150">
    <property type="entry name" value="Vaccinia Virus protein VP39"/>
    <property type="match status" value="1"/>
</dbReference>
<reference evidence="10" key="1">
    <citation type="submission" date="2020-03" db="EMBL/GenBank/DDBJ databases">
        <title>The deep terrestrial virosphere.</title>
        <authorList>
            <person name="Holmfeldt K."/>
            <person name="Nilsson E."/>
            <person name="Simone D."/>
            <person name="Lopez-Fernandez M."/>
            <person name="Wu X."/>
            <person name="de Brujin I."/>
            <person name="Lundin D."/>
            <person name="Andersson A."/>
            <person name="Bertilsson S."/>
            <person name="Dopson M."/>
        </authorList>
    </citation>
    <scope>NUCLEOTIDE SEQUENCE</scope>
    <source>
        <strain evidence="10">MM415B04329</strain>
    </source>
</reference>
<dbReference type="EMBL" id="MT143127">
    <property type="protein sequence ID" value="QJA93167.1"/>
    <property type="molecule type" value="Genomic_DNA"/>
</dbReference>
<evidence type="ECO:0000313" key="10">
    <source>
        <dbReference type="EMBL" id="QJA93167.1"/>
    </source>
</evidence>
<organism evidence="10">
    <name type="scientific">viral metagenome</name>
    <dbReference type="NCBI Taxonomy" id="1070528"/>
    <lineage>
        <taxon>unclassified sequences</taxon>
        <taxon>metagenomes</taxon>
        <taxon>organismal metagenomes</taxon>
    </lineage>
</organism>
<dbReference type="GO" id="GO:0008170">
    <property type="term" value="F:N-methyltransferase activity"/>
    <property type="evidence" value="ECO:0007669"/>
    <property type="project" value="InterPro"/>
</dbReference>
<dbReference type="PANTHER" id="PTHR13370">
    <property type="entry name" value="RNA METHYLASE-RELATED"/>
    <property type="match status" value="1"/>
</dbReference>
<dbReference type="EC" id="2.1.1.113" evidence="2"/>
<evidence type="ECO:0000256" key="2">
    <source>
        <dbReference type="ARBA" id="ARBA00012185"/>
    </source>
</evidence>
<dbReference type="InterPro" id="IPR029063">
    <property type="entry name" value="SAM-dependent_MTases_sf"/>
</dbReference>
<dbReference type="GO" id="GO:0003677">
    <property type="term" value="F:DNA binding"/>
    <property type="evidence" value="ECO:0007669"/>
    <property type="project" value="UniProtKB-KW"/>
</dbReference>
<name>A0A6M3LD59_9ZZZZ</name>
<proteinExistence type="inferred from homology"/>
<evidence type="ECO:0000256" key="8">
    <source>
        <dbReference type="ARBA" id="ARBA00049120"/>
    </source>
</evidence>
<dbReference type="PROSITE" id="PS00093">
    <property type="entry name" value="N4_MTASE"/>
    <property type="match status" value="1"/>
</dbReference>
<evidence type="ECO:0000256" key="1">
    <source>
        <dbReference type="ARBA" id="ARBA00010203"/>
    </source>
</evidence>
<feature type="domain" description="DNA methylase N-4/N-6" evidence="9">
    <location>
        <begin position="29"/>
        <end position="240"/>
    </location>
</feature>
<evidence type="ECO:0000256" key="3">
    <source>
        <dbReference type="ARBA" id="ARBA00022603"/>
    </source>
</evidence>
<dbReference type="PANTHER" id="PTHR13370:SF24">
    <property type="entry name" value="TYPE III RESTRICTION-MODIFICATION ENZYME STYLTI MOD SUBUNIT"/>
    <property type="match status" value="1"/>
</dbReference>
<dbReference type="Pfam" id="PF01555">
    <property type="entry name" value="N6_N4_Mtase"/>
    <property type="match status" value="1"/>
</dbReference>
<gene>
    <name evidence="10" type="ORF">MM415B04329_0003</name>
</gene>
<dbReference type="InterPro" id="IPR002941">
    <property type="entry name" value="DNA_methylase_N4/N6"/>
</dbReference>